<keyword evidence="3" id="KW-1185">Reference proteome</keyword>
<dbReference type="EMBL" id="AACS02000009">
    <property type="protein sequence ID" value="EAU89547.2"/>
    <property type="molecule type" value="Genomic_DNA"/>
</dbReference>
<dbReference type="AlphaFoldDB" id="A8NBH6"/>
<dbReference type="InParanoid" id="A8NBH6"/>
<evidence type="ECO:0000256" key="1">
    <source>
        <dbReference type="SAM" id="MobiDB-lite"/>
    </source>
</evidence>
<organism evidence="2 3">
    <name type="scientific">Coprinopsis cinerea (strain Okayama-7 / 130 / ATCC MYA-4618 / FGSC 9003)</name>
    <name type="common">Inky cap fungus</name>
    <name type="synonym">Hormographiella aspergillata</name>
    <dbReference type="NCBI Taxonomy" id="240176"/>
    <lineage>
        <taxon>Eukaryota</taxon>
        <taxon>Fungi</taxon>
        <taxon>Dikarya</taxon>
        <taxon>Basidiomycota</taxon>
        <taxon>Agaricomycotina</taxon>
        <taxon>Agaricomycetes</taxon>
        <taxon>Agaricomycetidae</taxon>
        <taxon>Agaricales</taxon>
        <taxon>Agaricineae</taxon>
        <taxon>Psathyrellaceae</taxon>
        <taxon>Coprinopsis</taxon>
    </lineage>
</organism>
<dbReference type="GeneID" id="6008658"/>
<accession>A8NBH6</accession>
<protein>
    <submittedName>
        <fullName evidence="2">Uncharacterized protein</fullName>
    </submittedName>
</protein>
<dbReference type="KEGG" id="cci:CC1G_02436"/>
<dbReference type="RefSeq" id="XP_001832174.2">
    <property type="nucleotide sequence ID" value="XM_001832122.2"/>
</dbReference>
<sequence>MIGQTNAVNPAILDPTFMANGILPRHSTPTRDPHLQYTHQRHSPSTPTEQMRPPHPPNQPMFPNHYQFPLPPQGYYQHPPFVYDMNTITGLSKGLPSTESIPKLTGRENFRAWFEALESAALSANVYPHIASEPSEGAPYDPISIPTYPPSVAPDSPPHVLAFYQQWWQKDNVASHLVTAKLSDTIRLQIPTKSLNRRMPAREILREVQKIYGVVDYTSALVLVSEITNLTCNGEKKLSVDSYISTWRSKFNTLIQSSYNPDGRVLAQNFLLGFPSDDIDWKIWAARHMHFLETDSP</sequence>
<dbReference type="OrthoDB" id="3060612at2759"/>
<dbReference type="STRING" id="240176.A8NBH6"/>
<gene>
    <name evidence="2" type="ORF">CC1G_02436</name>
</gene>
<comment type="caution">
    <text evidence="2">The sequence shown here is derived from an EMBL/GenBank/DDBJ whole genome shotgun (WGS) entry which is preliminary data.</text>
</comment>
<dbReference type="HOGENOM" id="CLU_936954_0_0_1"/>
<dbReference type="VEuPathDB" id="FungiDB:CC1G_02436"/>
<proteinExistence type="predicted"/>
<evidence type="ECO:0000313" key="3">
    <source>
        <dbReference type="Proteomes" id="UP000001861"/>
    </source>
</evidence>
<name>A8NBH6_COPC7</name>
<dbReference type="Proteomes" id="UP000001861">
    <property type="component" value="Unassembled WGS sequence"/>
</dbReference>
<reference evidence="2 3" key="1">
    <citation type="journal article" date="2010" name="Proc. Natl. Acad. Sci. U.S.A.">
        <title>Insights into evolution of multicellular fungi from the assembled chromosomes of the mushroom Coprinopsis cinerea (Coprinus cinereus).</title>
        <authorList>
            <person name="Stajich J.E."/>
            <person name="Wilke S.K."/>
            <person name="Ahren D."/>
            <person name="Au C.H."/>
            <person name="Birren B.W."/>
            <person name="Borodovsky M."/>
            <person name="Burns C."/>
            <person name="Canback B."/>
            <person name="Casselton L.A."/>
            <person name="Cheng C.K."/>
            <person name="Deng J."/>
            <person name="Dietrich F.S."/>
            <person name="Fargo D.C."/>
            <person name="Farman M.L."/>
            <person name="Gathman A.C."/>
            <person name="Goldberg J."/>
            <person name="Guigo R."/>
            <person name="Hoegger P.J."/>
            <person name="Hooker J.B."/>
            <person name="Huggins A."/>
            <person name="James T.Y."/>
            <person name="Kamada T."/>
            <person name="Kilaru S."/>
            <person name="Kodira C."/>
            <person name="Kues U."/>
            <person name="Kupfer D."/>
            <person name="Kwan H.S."/>
            <person name="Lomsadze A."/>
            <person name="Li W."/>
            <person name="Lilly W.W."/>
            <person name="Ma L.J."/>
            <person name="Mackey A.J."/>
            <person name="Manning G."/>
            <person name="Martin F."/>
            <person name="Muraguchi H."/>
            <person name="Natvig D.O."/>
            <person name="Palmerini H."/>
            <person name="Ramesh M.A."/>
            <person name="Rehmeyer C.J."/>
            <person name="Roe B.A."/>
            <person name="Shenoy N."/>
            <person name="Stanke M."/>
            <person name="Ter-Hovhannisyan V."/>
            <person name="Tunlid A."/>
            <person name="Velagapudi R."/>
            <person name="Vision T.J."/>
            <person name="Zeng Q."/>
            <person name="Zolan M.E."/>
            <person name="Pukkila P.J."/>
        </authorList>
    </citation>
    <scope>NUCLEOTIDE SEQUENCE [LARGE SCALE GENOMIC DNA]</scope>
    <source>
        <strain evidence="3">Okayama-7 / 130 / ATCC MYA-4618 / FGSC 9003</strain>
    </source>
</reference>
<feature type="region of interest" description="Disordered" evidence="1">
    <location>
        <begin position="20"/>
        <end position="62"/>
    </location>
</feature>
<evidence type="ECO:0000313" key="2">
    <source>
        <dbReference type="EMBL" id="EAU89547.2"/>
    </source>
</evidence>